<dbReference type="InterPro" id="IPR000847">
    <property type="entry name" value="LysR_HTH_N"/>
</dbReference>
<keyword evidence="4" id="KW-0804">Transcription</keyword>
<organism evidence="6 7">
    <name type="scientific">Pseudonocardia yuanmonensis</name>
    <dbReference type="NCBI Taxonomy" id="1095914"/>
    <lineage>
        <taxon>Bacteria</taxon>
        <taxon>Bacillati</taxon>
        <taxon>Actinomycetota</taxon>
        <taxon>Actinomycetes</taxon>
        <taxon>Pseudonocardiales</taxon>
        <taxon>Pseudonocardiaceae</taxon>
        <taxon>Pseudonocardia</taxon>
    </lineage>
</organism>
<dbReference type="EMBL" id="BAABIC010000004">
    <property type="protein sequence ID" value="GAA4681272.1"/>
    <property type="molecule type" value="Genomic_DNA"/>
</dbReference>
<dbReference type="PROSITE" id="PS50931">
    <property type="entry name" value="HTH_LYSR"/>
    <property type="match status" value="1"/>
</dbReference>
<dbReference type="CDD" id="cd05466">
    <property type="entry name" value="PBP2_LTTR_substrate"/>
    <property type="match status" value="1"/>
</dbReference>
<dbReference type="Pfam" id="PF00126">
    <property type="entry name" value="HTH_1"/>
    <property type="match status" value="1"/>
</dbReference>
<evidence type="ECO:0000256" key="4">
    <source>
        <dbReference type="ARBA" id="ARBA00023163"/>
    </source>
</evidence>
<evidence type="ECO:0000256" key="3">
    <source>
        <dbReference type="ARBA" id="ARBA00023125"/>
    </source>
</evidence>
<comment type="caution">
    <text evidence="6">The sequence shown here is derived from an EMBL/GenBank/DDBJ whole genome shotgun (WGS) entry which is preliminary data.</text>
</comment>
<dbReference type="SUPFAM" id="SSF46785">
    <property type="entry name" value="Winged helix' DNA-binding domain"/>
    <property type="match status" value="1"/>
</dbReference>
<dbReference type="InterPro" id="IPR036390">
    <property type="entry name" value="WH_DNA-bd_sf"/>
</dbReference>
<evidence type="ECO:0000256" key="1">
    <source>
        <dbReference type="ARBA" id="ARBA00009437"/>
    </source>
</evidence>
<keyword evidence="7" id="KW-1185">Reference proteome</keyword>
<evidence type="ECO:0000313" key="6">
    <source>
        <dbReference type="EMBL" id="GAA4681272.1"/>
    </source>
</evidence>
<feature type="domain" description="HTH lysR-type" evidence="5">
    <location>
        <begin position="1"/>
        <end position="58"/>
    </location>
</feature>
<dbReference type="PRINTS" id="PR00039">
    <property type="entry name" value="HTHLYSR"/>
</dbReference>
<dbReference type="Pfam" id="PF03466">
    <property type="entry name" value="LysR_substrate"/>
    <property type="match status" value="1"/>
</dbReference>
<dbReference type="Gene3D" id="1.10.10.10">
    <property type="entry name" value="Winged helix-like DNA-binding domain superfamily/Winged helix DNA-binding domain"/>
    <property type="match status" value="1"/>
</dbReference>
<dbReference type="RefSeq" id="WP_345379136.1">
    <property type="nucleotide sequence ID" value="NZ_BAABIC010000004.1"/>
</dbReference>
<dbReference type="SUPFAM" id="SSF53850">
    <property type="entry name" value="Periplasmic binding protein-like II"/>
    <property type="match status" value="1"/>
</dbReference>
<evidence type="ECO:0000259" key="5">
    <source>
        <dbReference type="PROSITE" id="PS50931"/>
    </source>
</evidence>
<gene>
    <name evidence="6" type="ORF">GCM10023215_13710</name>
</gene>
<evidence type="ECO:0000256" key="2">
    <source>
        <dbReference type="ARBA" id="ARBA00023015"/>
    </source>
</evidence>
<comment type="similarity">
    <text evidence="1">Belongs to the LysR transcriptional regulatory family.</text>
</comment>
<dbReference type="Gene3D" id="3.40.190.290">
    <property type="match status" value="1"/>
</dbReference>
<dbReference type="InterPro" id="IPR050950">
    <property type="entry name" value="HTH-type_LysR_regulators"/>
</dbReference>
<dbReference type="InterPro" id="IPR036388">
    <property type="entry name" value="WH-like_DNA-bd_sf"/>
</dbReference>
<keyword evidence="2" id="KW-0805">Transcription regulation</keyword>
<protein>
    <submittedName>
        <fullName evidence="6">LysR family transcriptional regulator</fullName>
    </submittedName>
</protein>
<reference evidence="7" key="1">
    <citation type="journal article" date="2019" name="Int. J. Syst. Evol. Microbiol.">
        <title>The Global Catalogue of Microorganisms (GCM) 10K type strain sequencing project: providing services to taxonomists for standard genome sequencing and annotation.</title>
        <authorList>
            <consortium name="The Broad Institute Genomics Platform"/>
            <consortium name="The Broad Institute Genome Sequencing Center for Infectious Disease"/>
            <person name="Wu L."/>
            <person name="Ma J."/>
        </authorList>
    </citation>
    <scope>NUCLEOTIDE SEQUENCE [LARGE SCALE GENOMIC DNA]</scope>
    <source>
        <strain evidence="7">JCM 18055</strain>
    </source>
</reference>
<name>A0ABP8W822_9PSEU</name>
<keyword evidence="3" id="KW-0238">DNA-binding</keyword>
<proteinExistence type="inferred from homology"/>
<dbReference type="Proteomes" id="UP001500325">
    <property type="component" value="Unassembled WGS sequence"/>
</dbReference>
<accession>A0ABP8W822</accession>
<dbReference type="InterPro" id="IPR005119">
    <property type="entry name" value="LysR_subst-bd"/>
</dbReference>
<sequence>MDARHLRYFLAVVDHGGFHRAAEALSVGQPTLTQAVAALERELHTTLFHHVGADVVLTEAGRALVGPAREVGHGLELCRASVEAVEGLRAGRVEIVATPSQAVSPLAGTIARFCAAHPEVRVVVRAAFTADEVVAAVCSGATELGLLASARPVHATGLDLHPVARQRLVLLTPPESTLEGPVRAAQLAGHRLIAGPPGTAMRTVVDGLAREGAAVAAECEHREAILPLVLGGVGLAVLPDSWRELAERAGARVVELEPPAHLDIAYVSRTGAVTAAARAFLDQATLGTRRVAPVDAC</sequence>
<evidence type="ECO:0000313" key="7">
    <source>
        <dbReference type="Proteomes" id="UP001500325"/>
    </source>
</evidence>
<dbReference type="PANTHER" id="PTHR30419">
    <property type="entry name" value="HTH-TYPE TRANSCRIPTIONAL REGULATOR YBHD"/>
    <property type="match status" value="1"/>
</dbReference>